<name>A0A2I1FQ15_9GLOM</name>
<dbReference type="Proteomes" id="UP000232722">
    <property type="component" value="Unassembled WGS sequence"/>
</dbReference>
<organism evidence="1 2">
    <name type="scientific">Rhizophagus irregularis</name>
    <dbReference type="NCBI Taxonomy" id="588596"/>
    <lineage>
        <taxon>Eukaryota</taxon>
        <taxon>Fungi</taxon>
        <taxon>Fungi incertae sedis</taxon>
        <taxon>Mucoromycota</taxon>
        <taxon>Glomeromycotina</taxon>
        <taxon>Glomeromycetes</taxon>
        <taxon>Glomerales</taxon>
        <taxon>Glomeraceae</taxon>
        <taxon>Rhizophagus</taxon>
    </lineage>
</organism>
<dbReference type="GO" id="GO:0003676">
    <property type="term" value="F:nucleic acid binding"/>
    <property type="evidence" value="ECO:0007669"/>
    <property type="project" value="InterPro"/>
</dbReference>
<proteinExistence type="predicted"/>
<protein>
    <submittedName>
        <fullName evidence="1">Uncharacterized protein</fullName>
    </submittedName>
</protein>
<sequence length="165" mass="19343">MERAYHLNILEWIWERMTGKFETKEEILKWKYREKIGAKSENTFKKKERKKNSVNTDSENTLHILENGEEDTEVKEFLGGPTMIKISAKDNFFSSFLKLPGCVPIDVRVCLKKRYPRSEVEKEGSLKFFLQKCGLDAKADMPYDKMWKIYSEAKKSPSSSTARKM</sequence>
<accession>A0A2I1FQ15</accession>
<dbReference type="OrthoDB" id="2445761at2759"/>
<evidence type="ECO:0000313" key="2">
    <source>
        <dbReference type="Proteomes" id="UP000232722"/>
    </source>
</evidence>
<gene>
    <name evidence="1" type="ORF">RhiirA5_443729</name>
</gene>
<dbReference type="EMBL" id="LLXJ01010190">
    <property type="protein sequence ID" value="PKB92697.1"/>
    <property type="molecule type" value="Genomic_DNA"/>
</dbReference>
<evidence type="ECO:0000313" key="1">
    <source>
        <dbReference type="EMBL" id="PKB92697.1"/>
    </source>
</evidence>
<dbReference type="AlphaFoldDB" id="A0A2I1FQ15"/>
<reference evidence="1 2" key="2">
    <citation type="submission" date="2017-09" db="EMBL/GenBank/DDBJ databases">
        <title>Extensive intraspecific genome diversity in a model arbuscular mycorrhizal fungus.</title>
        <authorList>
            <person name="Chen E.C."/>
            <person name="Morin E."/>
            <person name="Beaudet D."/>
            <person name="Noel J."/>
            <person name="Ndikumana S."/>
            <person name="Charron P."/>
            <person name="St-Onge C."/>
            <person name="Giorgi J."/>
            <person name="Grigoriev I.V."/>
            <person name="Roux C."/>
            <person name="Martin F.M."/>
            <person name="Corradi N."/>
        </authorList>
    </citation>
    <scope>NUCLEOTIDE SEQUENCE [LARGE SCALE GENOMIC DNA]</scope>
    <source>
        <strain evidence="1 2">A5</strain>
    </source>
</reference>
<dbReference type="InterPro" id="IPR036397">
    <property type="entry name" value="RNaseH_sf"/>
</dbReference>
<dbReference type="Gene3D" id="3.30.420.10">
    <property type="entry name" value="Ribonuclease H-like superfamily/Ribonuclease H"/>
    <property type="match status" value="1"/>
</dbReference>
<reference evidence="1 2" key="1">
    <citation type="submission" date="2016-04" db="EMBL/GenBank/DDBJ databases">
        <title>Genome analyses suggest a sexual origin of heterokaryosis in a supposedly ancient asexual fungus.</title>
        <authorList>
            <person name="Ropars J."/>
            <person name="Sedzielewska K."/>
            <person name="Noel J."/>
            <person name="Charron P."/>
            <person name="Farinelli L."/>
            <person name="Marton T."/>
            <person name="Kruger M."/>
            <person name="Pelin A."/>
            <person name="Brachmann A."/>
            <person name="Corradi N."/>
        </authorList>
    </citation>
    <scope>NUCLEOTIDE SEQUENCE [LARGE SCALE GENOMIC DNA]</scope>
    <source>
        <strain evidence="1 2">A5</strain>
    </source>
</reference>
<comment type="caution">
    <text evidence="1">The sequence shown here is derived from an EMBL/GenBank/DDBJ whole genome shotgun (WGS) entry which is preliminary data.</text>
</comment>